<name>A0A4Q9KYE2_9MICR</name>
<protein>
    <submittedName>
        <fullName evidence="1">Uncharacterized protein</fullName>
    </submittedName>
</protein>
<gene>
    <name evidence="1" type="ORF">CWI37_1150p0010</name>
</gene>
<evidence type="ECO:0000313" key="1">
    <source>
        <dbReference type="EMBL" id="TBT99983.1"/>
    </source>
</evidence>
<accession>A0A4Q9KYE2</accession>
<organism evidence="1 2">
    <name type="scientific">Hamiltosporidium tvaerminnensis</name>
    <dbReference type="NCBI Taxonomy" id="1176355"/>
    <lineage>
        <taxon>Eukaryota</taxon>
        <taxon>Fungi</taxon>
        <taxon>Fungi incertae sedis</taxon>
        <taxon>Microsporidia</taxon>
        <taxon>Dubosqiidae</taxon>
        <taxon>Hamiltosporidium</taxon>
    </lineage>
</organism>
<reference evidence="1 2" key="1">
    <citation type="submission" date="2017-12" db="EMBL/GenBank/DDBJ databases">
        <authorList>
            <person name="Pombert J.-F."/>
            <person name="Haag K.L."/>
            <person name="Ebert D."/>
        </authorList>
    </citation>
    <scope>NUCLEOTIDE SEQUENCE [LARGE SCALE GENOMIC DNA]</scope>
    <source>
        <strain evidence="1">FI-OER-3-3</strain>
    </source>
</reference>
<dbReference type="VEuPathDB" id="MicrosporidiaDB:CWI37_1150p0010"/>
<feature type="non-terminal residue" evidence="1">
    <location>
        <position position="386"/>
    </location>
</feature>
<comment type="caution">
    <text evidence="1">The sequence shown here is derived from an EMBL/GenBank/DDBJ whole genome shotgun (WGS) entry which is preliminary data.</text>
</comment>
<evidence type="ECO:0000313" key="2">
    <source>
        <dbReference type="Proteomes" id="UP000292362"/>
    </source>
</evidence>
<sequence>MRLSFLNESFFFRKFQRNFEFEYFYTLKNTKDIVYMFIYYFDEILKDLSLIINELEKNLNGVELKSKHIILQLLDCCRNLKVNLPEEQESPKVENNTKTHLKLTKKLFKSIIRVIRGSPNEEIRNMIFYIQDIEDGVCQHSSKSGKTVDHLANRCEKRLDHNYTIRHNEVLQRINLLLLNRYHFESSKQIRSHSVQKILDNEVEIIPCVVPWDGIVTKYYKMCLKKIQIFINAEECIESIILEKIVKTISFDPQEDLSWTKCRRKQPTLPLKQVDNDANGSEKQKEKIIKAANRASEVDVVIRECKNDQGIPQPSSYTPSTIINNTSIPPSEANTNTKVCLLNTIPSPSNPMHSSTVIPWPDIAANGPNLCTIPISESLVVLRSIL</sequence>
<dbReference type="Proteomes" id="UP000292362">
    <property type="component" value="Unassembled WGS sequence"/>
</dbReference>
<dbReference type="AlphaFoldDB" id="A0A4Q9KYE2"/>
<proteinExistence type="predicted"/>
<dbReference type="EMBL" id="PITJ01001150">
    <property type="protein sequence ID" value="TBT99983.1"/>
    <property type="molecule type" value="Genomic_DNA"/>
</dbReference>